<feature type="region of interest" description="Disordered" evidence="1">
    <location>
        <begin position="169"/>
        <end position="201"/>
    </location>
</feature>
<dbReference type="PANTHER" id="PTHR38049:SF1">
    <property type="entry name" value="PROTEIN KINASE DOMAIN-CONTAINING PROTEIN"/>
    <property type="match status" value="1"/>
</dbReference>
<keyword evidence="2" id="KW-0732">Signal</keyword>
<comment type="caution">
    <text evidence="3">The sequence shown here is derived from an EMBL/GenBank/DDBJ whole genome shotgun (WGS) entry which is preliminary data.</text>
</comment>
<accession>A0AAV9H1L8</accession>
<evidence type="ECO:0000256" key="2">
    <source>
        <dbReference type="SAM" id="SignalP"/>
    </source>
</evidence>
<dbReference type="EMBL" id="MU865917">
    <property type="protein sequence ID" value="KAK4454427.1"/>
    <property type="molecule type" value="Genomic_DNA"/>
</dbReference>
<dbReference type="Proteomes" id="UP001321760">
    <property type="component" value="Unassembled WGS sequence"/>
</dbReference>
<feature type="chain" id="PRO_5043485530" evidence="2">
    <location>
        <begin position="21"/>
        <end position="227"/>
    </location>
</feature>
<feature type="compositionally biased region" description="Acidic residues" evidence="1">
    <location>
        <begin position="176"/>
        <end position="195"/>
    </location>
</feature>
<evidence type="ECO:0000313" key="4">
    <source>
        <dbReference type="Proteomes" id="UP001321760"/>
    </source>
</evidence>
<reference evidence="3" key="2">
    <citation type="submission" date="2023-05" db="EMBL/GenBank/DDBJ databases">
        <authorList>
            <consortium name="Lawrence Berkeley National Laboratory"/>
            <person name="Steindorff A."/>
            <person name="Hensen N."/>
            <person name="Bonometti L."/>
            <person name="Westerberg I."/>
            <person name="Brannstrom I.O."/>
            <person name="Guillou S."/>
            <person name="Cros-Aarteil S."/>
            <person name="Calhoun S."/>
            <person name="Haridas S."/>
            <person name="Kuo A."/>
            <person name="Mondo S."/>
            <person name="Pangilinan J."/>
            <person name="Riley R."/>
            <person name="Labutti K."/>
            <person name="Andreopoulos B."/>
            <person name="Lipzen A."/>
            <person name="Chen C."/>
            <person name="Yanf M."/>
            <person name="Daum C."/>
            <person name="Ng V."/>
            <person name="Clum A."/>
            <person name="Ohm R."/>
            <person name="Martin F."/>
            <person name="Silar P."/>
            <person name="Natvig D."/>
            <person name="Lalanne C."/>
            <person name="Gautier V."/>
            <person name="Ament-Velasquez S.L."/>
            <person name="Kruys A."/>
            <person name="Hutchinson M.I."/>
            <person name="Powell A.J."/>
            <person name="Barry K."/>
            <person name="Miller A.N."/>
            <person name="Grigoriev I.V."/>
            <person name="Debuchy R."/>
            <person name="Gladieux P."/>
            <person name="Thoren M.H."/>
            <person name="Johannesson H."/>
        </authorList>
    </citation>
    <scope>NUCLEOTIDE SEQUENCE</scope>
    <source>
        <strain evidence="3">PSN243</strain>
    </source>
</reference>
<gene>
    <name evidence="3" type="ORF">QBC34DRAFT_393398</name>
</gene>
<evidence type="ECO:0000256" key="1">
    <source>
        <dbReference type="SAM" id="MobiDB-lite"/>
    </source>
</evidence>
<feature type="signal peptide" evidence="2">
    <location>
        <begin position="1"/>
        <end position="20"/>
    </location>
</feature>
<evidence type="ECO:0000313" key="3">
    <source>
        <dbReference type="EMBL" id="KAK4454427.1"/>
    </source>
</evidence>
<keyword evidence="4" id="KW-1185">Reference proteome</keyword>
<name>A0AAV9H1L8_9PEZI</name>
<organism evidence="3 4">
    <name type="scientific">Podospora aff. communis PSN243</name>
    <dbReference type="NCBI Taxonomy" id="3040156"/>
    <lineage>
        <taxon>Eukaryota</taxon>
        <taxon>Fungi</taxon>
        <taxon>Dikarya</taxon>
        <taxon>Ascomycota</taxon>
        <taxon>Pezizomycotina</taxon>
        <taxon>Sordariomycetes</taxon>
        <taxon>Sordariomycetidae</taxon>
        <taxon>Sordariales</taxon>
        <taxon>Podosporaceae</taxon>
        <taxon>Podospora</taxon>
    </lineage>
</organism>
<protein>
    <submittedName>
        <fullName evidence="3">Uncharacterized protein</fullName>
    </submittedName>
</protein>
<sequence length="227" mass="25220">MVIGLLVVSAIPTTIGVCEALSAQKKANAAAKEKAKFHLTATLCLDENGPVECWCLLKDGKLWIDHPAAPAEGHKFTGWYFMYPSEAQQLGLVSYVSADPPALNWIFVDKDNHMIRHGSRAETLGGHTVGPWHWSNDEQWLTLEGNDAQFVAVEQENKKWAVAWDGDGSIRASGGWDDETDSESENDGSEGEGEEGPPKRLRWLPLKLRRRLEFGMESRYVKGEKEG</sequence>
<dbReference type="AlphaFoldDB" id="A0AAV9H1L8"/>
<reference evidence="3" key="1">
    <citation type="journal article" date="2023" name="Mol. Phylogenet. Evol.">
        <title>Genome-scale phylogeny and comparative genomics of the fungal order Sordariales.</title>
        <authorList>
            <person name="Hensen N."/>
            <person name="Bonometti L."/>
            <person name="Westerberg I."/>
            <person name="Brannstrom I.O."/>
            <person name="Guillou S."/>
            <person name="Cros-Aarteil S."/>
            <person name="Calhoun S."/>
            <person name="Haridas S."/>
            <person name="Kuo A."/>
            <person name="Mondo S."/>
            <person name="Pangilinan J."/>
            <person name="Riley R."/>
            <person name="LaButti K."/>
            <person name="Andreopoulos B."/>
            <person name="Lipzen A."/>
            <person name="Chen C."/>
            <person name="Yan M."/>
            <person name="Daum C."/>
            <person name="Ng V."/>
            <person name="Clum A."/>
            <person name="Steindorff A."/>
            <person name="Ohm R.A."/>
            <person name="Martin F."/>
            <person name="Silar P."/>
            <person name="Natvig D.O."/>
            <person name="Lalanne C."/>
            <person name="Gautier V."/>
            <person name="Ament-Velasquez S.L."/>
            <person name="Kruys A."/>
            <person name="Hutchinson M.I."/>
            <person name="Powell A.J."/>
            <person name="Barry K."/>
            <person name="Miller A.N."/>
            <person name="Grigoriev I.V."/>
            <person name="Debuchy R."/>
            <person name="Gladieux P."/>
            <person name="Hiltunen Thoren M."/>
            <person name="Johannesson H."/>
        </authorList>
    </citation>
    <scope>NUCLEOTIDE SEQUENCE</scope>
    <source>
        <strain evidence="3">PSN243</strain>
    </source>
</reference>
<proteinExistence type="predicted"/>
<dbReference type="PANTHER" id="PTHR38049">
    <property type="entry name" value="RICIN B LECTIN DOMAIN-CONTAINING PROTEIN"/>
    <property type="match status" value="1"/>
</dbReference>